<dbReference type="AlphaFoldDB" id="A0A841SX82"/>
<dbReference type="Gene3D" id="2.30.150.10">
    <property type="entry name" value="DNA-directed RNA polymerase, beta subunit, external 1 domain"/>
    <property type="match status" value="1"/>
</dbReference>
<feature type="domain" description="RNA polymerase beta subunit protrusion" evidence="14">
    <location>
        <begin position="27"/>
        <end position="452"/>
    </location>
</feature>
<dbReference type="FunFam" id="3.90.1800.10:FF:000001">
    <property type="entry name" value="DNA-directed RNA polymerase subunit beta"/>
    <property type="match status" value="1"/>
</dbReference>
<evidence type="ECO:0000256" key="6">
    <source>
        <dbReference type="ARBA" id="ARBA00048552"/>
    </source>
</evidence>
<feature type="domain" description="DNA-directed RNA polymerase subunit 2 hybrid-binding" evidence="11">
    <location>
        <begin position="679"/>
        <end position="1070"/>
    </location>
</feature>
<protein>
    <recommendedName>
        <fullName evidence="7 9">DNA-directed RNA polymerase subunit beta</fullName>
        <shortName evidence="7">RNAP subunit beta</shortName>
        <ecNumber evidence="7 9">2.7.7.6</ecNumber>
    </recommendedName>
    <alternativeName>
        <fullName evidence="7">RNA polymerase subunit beta</fullName>
    </alternativeName>
    <alternativeName>
        <fullName evidence="7">Transcriptase subunit beta</fullName>
    </alternativeName>
</protein>
<evidence type="ECO:0000259" key="14">
    <source>
        <dbReference type="Pfam" id="PF04563"/>
    </source>
</evidence>
<evidence type="ECO:0000256" key="8">
    <source>
        <dbReference type="RuleBase" id="RU000434"/>
    </source>
</evidence>
<comment type="catalytic activity">
    <reaction evidence="6 7 9">
        <text>RNA(n) + a ribonucleoside 5'-triphosphate = RNA(n+1) + diphosphate</text>
        <dbReference type="Rhea" id="RHEA:21248"/>
        <dbReference type="Rhea" id="RHEA-COMP:14527"/>
        <dbReference type="Rhea" id="RHEA-COMP:17342"/>
        <dbReference type="ChEBI" id="CHEBI:33019"/>
        <dbReference type="ChEBI" id="CHEBI:61557"/>
        <dbReference type="ChEBI" id="CHEBI:140395"/>
        <dbReference type="EC" id="2.7.7.6"/>
    </reaction>
</comment>
<evidence type="ECO:0000256" key="4">
    <source>
        <dbReference type="ARBA" id="ARBA00022695"/>
    </source>
</evidence>
<dbReference type="InterPro" id="IPR037034">
    <property type="entry name" value="RNA_pol_Rpb2_2_sf"/>
</dbReference>
<dbReference type="Gene3D" id="3.90.1800.10">
    <property type="entry name" value="RNA polymerase alpha subunit dimerisation domain"/>
    <property type="match status" value="1"/>
</dbReference>
<dbReference type="PANTHER" id="PTHR20856">
    <property type="entry name" value="DNA-DIRECTED RNA POLYMERASE I SUBUNIT 2"/>
    <property type="match status" value="1"/>
</dbReference>
<name>A0A841SX82_9BACL</name>
<sequence length="1182" mass="132117">MAGHLVQYGRRTRRSYARINEVLEIPNLIEIQQQSYQKFLDEGLREIFQDISPITDFTGNLVLEFIDYSLGEPKYSVDESKERDVTFAAPLRVKVRLLNKETGEVKEQEVFMGDFPLMTETGTFIINGAERVIVSQLVRSPSVYYSTKVDKNGKKTFTATVIPNRGAWLELETDAKDIVYVRIDRTRKIPVTVLLRSLGFGTDAEILDLLGHDEFIRNTLEKDNTDSTEKALIEIYERLRPGEPPTLENARSLLIARFFDPKRYDLANVGRYKINKKLHIKNRLFNQRLAETLVDPSTGEIIAEAGQMIDRRLLDQILPMLENNVGFKTYRVTGGVNEAEDIPLQTISVYSPVEDGKVVKVISNGLIDKSVKHITPADIIAAINYFMNLLHEIGSTDDIDHLGNRRLRSVGELLQNQFRIGLSRMERVVRERMSIQDQNAITPQALINIRPVIAAIKEFFGSSQLSQFMDQTNPLAELTHKRRLSALGPGGLTRERAGMEVRDVHPSHYGRMCPIETPEGPNIGLINSLSTFARINEYGFIEAPYRKIDHTTGKVTDEVVYMTADEEDNYIIAQANVQLNEDNSFAEDMVIVRYNKQADNIVTMPSNRVDFMDVSPKQVVSVATAMIPFLENDDSNRALMGSNMQRQAVPLLVPDAPFVGTGMEHKAAKDSGVCIVSKYDGIIERVTANEIQLRRTEVIDGKEVKGDIVKYKLQKFMRSNQGTCINQRPLSRKGDIVKKGDILADGPSTDTGELALGRNVVVAFMTWEGYNYEDAILLSEKLVREDVYTSIHIEEYESEARDTKLGPEEITRDIPNVGEDALRNLDERGIIRVGAEIGAGDILVGKVTPKGVTELTAEERLLHAIFGEKAREVRDTSLRVPHGTDGIVVDVKVFTRENGDELPPGVNQLVRVYIAQKRKISEGDKMAGRHGNKGVVARILPEEDMPFLPDGTPVQVVLNPLGVPSRMNIGQVLEVHLGMACRYLGIRAATPVFDGASEYDVFDTMEEAGMQRNGKTKLYDGRTGEMFEREITVGVMYMIKLAHMVDDKIHARSTGPYSLVTQQPLGGKAQFGGQRFGEMEVWALEAYGAAYTLQEILTVKSDDVVGRVKTYESIVKGENVPEPGVPESFKVLIKELQSLGMDVKILAGDEREIEMKESDDEDDATGDKLNLNLEGAEIGAES</sequence>
<comment type="caution">
    <text evidence="17">The sequence shown here is derived from an EMBL/GenBank/DDBJ whole genome shotgun (WGS) entry which is preliminary data.</text>
</comment>
<keyword evidence="5 7" id="KW-0804">Transcription</keyword>
<dbReference type="Gene3D" id="2.40.50.100">
    <property type="match status" value="1"/>
</dbReference>
<dbReference type="PROSITE" id="PS01166">
    <property type="entry name" value="RNA_POL_BETA"/>
    <property type="match status" value="1"/>
</dbReference>
<dbReference type="InterPro" id="IPR007120">
    <property type="entry name" value="DNA-dir_RNAP_su2_dom"/>
</dbReference>
<dbReference type="InterPro" id="IPR015712">
    <property type="entry name" value="DNA-dir_RNA_pol_su2"/>
</dbReference>
<dbReference type="EC" id="2.7.7.6" evidence="7 9"/>
<dbReference type="InterPro" id="IPR014724">
    <property type="entry name" value="RNA_pol_RPB2_OB-fold"/>
</dbReference>
<dbReference type="Proteomes" id="UP000535838">
    <property type="component" value="Unassembled WGS sequence"/>
</dbReference>
<dbReference type="GO" id="GO:0000428">
    <property type="term" value="C:DNA-directed RNA polymerase complex"/>
    <property type="evidence" value="ECO:0007669"/>
    <property type="project" value="UniProtKB-KW"/>
</dbReference>
<evidence type="ECO:0000256" key="1">
    <source>
        <dbReference type="ARBA" id="ARBA00004026"/>
    </source>
</evidence>
<evidence type="ECO:0000256" key="9">
    <source>
        <dbReference type="RuleBase" id="RU363031"/>
    </source>
</evidence>
<accession>A0A841SX82</accession>
<evidence type="ECO:0000259" key="13">
    <source>
        <dbReference type="Pfam" id="PF04561"/>
    </source>
</evidence>
<feature type="domain" description="RNA polymerase Rpb2" evidence="15">
    <location>
        <begin position="467"/>
        <end position="535"/>
    </location>
</feature>
<dbReference type="NCBIfam" id="TIGR02013">
    <property type="entry name" value="rpoB"/>
    <property type="match status" value="1"/>
</dbReference>
<dbReference type="GO" id="GO:0003899">
    <property type="term" value="F:DNA-directed RNA polymerase activity"/>
    <property type="evidence" value="ECO:0007669"/>
    <property type="project" value="UniProtKB-UniRule"/>
</dbReference>
<dbReference type="InterPro" id="IPR007644">
    <property type="entry name" value="RNA_pol_bsu_protrusion"/>
</dbReference>
<evidence type="ECO:0000256" key="2">
    <source>
        <dbReference type="ARBA" id="ARBA00022478"/>
    </source>
</evidence>
<dbReference type="InterPro" id="IPR042107">
    <property type="entry name" value="DNA-dir_RNA_pol_bsu_ext_1_sf"/>
</dbReference>
<dbReference type="InterPro" id="IPR019462">
    <property type="entry name" value="DNA-dir_RNA_pol_bsu_external_1"/>
</dbReference>
<dbReference type="Pfam" id="PF04560">
    <property type="entry name" value="RNA_pol_Rpb2_7"/>
    <property type="match status" value="1"/>
</dbReference>
<dbReference type="InterPro" id="IPR010243">
    <property type="entry name" value="RNA_pol_bsu_bac"/>
</dbReference>
<comment type="similarity">
    <text evidence="7 8">Belongs to the RNA polymerase beta chain family.</text>
</comment>
<evidence type="ECO:0000259" key="12">
    <source>
        <dbReference type="Pfam" id="PF04560"/>
    </source>
</evidence>
<dbReference type="RefSeq" id="WP_185121736.1">
    <property type="nucleotide sequence ID" value="NZ_JACJVQ010000018.1"/>
</dbReference>
<evidence type="ECO:0000256" key="7">
    <source>
        <dbReference type="HAMAP-Rule" id="MF_01321"/>
    </source>
</evidence>
<dbReference type="GO" id="GO:0006351">
    <property type="term" value="P:DNA-templated transcription"/>
    <property type="evidence" value="ECO:0007669"/>
    <property type="project" value="UniProtKB-UniRule"/>
</dbReference>
<keyword evidence="18" id="KW-1185">Reference proteome</keyword>
<evidence type="ECO:0000256" key="5">
    <source>
        <dbReference type="ARBA" id="ARBA00023163"/>
    </source>
</evidence>
<dbReference type="GO" id="GO:0032549">
    <property type="term" value="F:ribonucleoside binding"/>
    <property type="evidence" value="ECO:0007669"/>
    <property type="project" value="InterPro"/>
</dbReference>
<evidence type="ECO:0000256" key="10">
    <source>
        <dbReference type="SAM" id="MobiDB-lite"/>
    </source>
</evidence>
<dbReference type="Pfam" id="PF10385">
    <property type="entry name" value="RNA_pol_Rpb2_45"/>
    <property type="match status" value="1"/>
</dbReference>
<dbReference type="Gene3D" id="3.90.1110.10">
    <property type="entry name" value="RNA polymerase Rpb2, domain 2"/>
    <property type="match status" value="1"/>
</dbReference>
<dbReference type="InterPro" id="IPR007642">
    <property type="entry name" value="RNA_pol_Rpb2_2"/>
</dbReference>
<comment type="subunit">
    <text evidence="7 9">The RNAP catalytic core consists of 2 alpha, 1 beta, 1 beta' and 1 omega subunit. When a sigma factor is associated with the core the holoenzyme is formed, which can initiate transcription.</text>
</comment>
<evidence type="ECO:0000259" key="15">
    <source>
        <dbReference type="Pfam" id="PF04565"/>
    </source>
</evidence>
<evidence type="ECO:0000313" key="17">
    <source>
        <dbReference type="EMBL" id="MBB6636514.1"/>
    </source>
</evidence>
<keyword evidence="4 7" id="KW-0548">Nucleotidyltransferase</keyword>
<dbReference type="Pfam" id="PF04565">
    <property type="entry name" value="RNA_pol_Rpb2_3"/>
    <property type="match status" value="1"/>
</dbReference>
<dbReference type="EMBL" id="JACJVQ010000018">
    <property type="protein sequence ID" value="MBB6636514.1"/>
    <property type="molecule type" value="Genomic_DNA"/>
</dbReference>
<dbReference type="Gene3D" id="2.40.50.150">
    <property type="match status" value="1"/>
</dbReference>
<evidence type="ECO:0000256" key="3">
    <source>
        <dbReference type="ARBA" id="ARBA00022679"/>
    </source>
</evidence>
<feature type="domain" description="DNA-directed RNA polymerase beta subunit external 1" evidence="16">
    <location>
        <begin position="545"/>
        <end position="615"/>
    </location>
</feature>
<dbReference type="InterPro" id="IPR007645">
    <property type="entry name" value="RNA_pol_Rpb2_3"/>
</dbReference>
<dbReference type="GO" id="GO:0003677">
    <property type="term" value="F:DNA binding"/>
    <property type="evidence" value="ECO:0007669"/>
    <property type="project" value="UniProtKB-UniRule"/>
</dbReference>
<dbReference type="InterPro" id="IPR037033">
    <property type="entry name" value="DNA-dir_RNAP_su2_hyb_sf"/>
</dbReference>
<feature type="region of interest" description="Disordered" evidence="10">
    <location>
        <begin position="1154"/>
        <end position="1182"/>
    </location>
</feature>
<dbReference type="Pfam" id="PF00562">
    <property type="entry name" value="RNA_pol_Rpb2_6"/>
    <property type="match status" value="1"/>
</dbReference>
<dbReference type="NCBIfam" id="NF001616">
    <property type="entry name" value="PRK00405.1"/>
    <property type="match status" value="1"/>
</dbReference>
<dbReference type="Pfam" id="PF04563">
    <property type="entry name" value="RNA_pol_Rpb2_1"/>
    <property type="match status" value="1"/>
</dbReference>
<dbReference type="SUPFAM" id="SSF64484">
    <property type="entry name" value="beta and beta-prime subunits of DNA dependent RNA-polymerase"/>
    <property type="match status" value="1"/>
</dbReference>
<comment type="function">
    <text evidence="1 7 9">DNA-dependent RNA polymerase catalyzes the transcription of DNA into RNA using the four ribonucleoside triphosphates as substrates.</text>
</comment>
<dbReference type="Gene3D" id="2.40.270.10">
    <property type="entry name" value="DNA-directed RNA polymerase, subunit 2, domain 6"/>
    <property type="match status" value="1"/>
</dbReference>
<keyword evidence="2 7" id="KW-0240">DNA-directed RNA polymerase</keyword>
<dbReference type="Gene3D" id="3.90.1100.10">
    <property type="match status" value="1"/>
</dbReference>
<feature type="domain" description="RNA polymerase Rpb2" evidence="13">
    <location>
        <begin position="371"/>
        <end position="408"/>
    </location>
</feature>
<gene>
    <name evidence="7 17" type="primary">rpoB</name>
    <name evidence="17" type="ORF">H7B67_20525</name>
</gene>
<evidence type="ECO:0000259" key="11">
    <source>
        <dbReference type="Pfam" id="PF00562"/>
    </source>
</evidence>
<organism evidence="17 18">
    <name type="scientific">Cohnella thailandensis</name>
    <dbReference type="NCBI Taxonomy" id="557557"/>
    <lineage>
        <taxon>Bacteria</taxon>
        <taxon>Bacillati</taxon>
        <taxon>Bacillota</taxon>
        <taxon>Bacilli</taxon>
        <taxon>Bacillales</taxon>
        <taxon>Paenibacillaceae</taxon>
        <taxon>Cohnella</taxon>
    </lineage>
</organism>
<feature type="domain" description="RNA polymerase Rpb2" evidence="12">
    <location>
        <begin position="1072"/>
        <end position="1146"/>
    </location>
</feature>
<dbReference type="InterPro" id="IPR007121">
    <property type="entry name" value="RNA_pol_bsu_CS"/>
</dbReference>
<evidence type="ECO:0000313" key="18">
    <source>
        <dbReference type="Proteomes" id="UP000535838"/>
    </source>
</evidence>
<dbReference type="HAMAP" id="MF_01321">
    <property type="entry name" value="RNApol_bact_RpoB"/>
    <property type="match status" value="1"/>
</dbReference>
<reference evidence="17 18" key="1">
    <citation type="submission" date="2020-08" db="EMBL/GenBank/DDBJ databases">
        <title>Cohnella phylogeny.</title>
        <authorList>
            <person name="Dunlap C."/>
        </authorList>
    </citation>
    <scope>NUCLEOTIDE SEQUENCE [LARGE SCALE GENOMIC DNA]</scope>
    <source>
        <strain evidence="17 18">DSM 25241</strain>
    </source>
</reference>
<feature type="domain" description="RNA polymerase Rpb2" evidence="13">
    <location>
        <begin position="139"/>
        <end position="289"/>
    </location>
</feature>
<dbReference type="CDD" id="cd00653">
    <property type="entry name" value="RNA_pol_B_RPB2"/>
    <property type="match status" value="1"/>
</dbReference>
<dbReference type="Pfam" id="PF04561">
    <property type="entry name" value="RNA_pol_Rpb2_2"/>
    <property type="match status" value="2"/>
</dbReference>
<dbReference type="InterPro" id="IPR007641">
    <property type="entry name" value="RNA_pol_Rpb2_7"/>
</dbReference>
<evidence type="ECO:0000259" key="16">
    <source>
        <dbReference type="Pfam" id="PF10385"/>
    </source>
</evidence>
<proteinExistence type="inferred from homology"/>
<keyword evidence="3 7" id="KW-0808">Transferase</keyword>